<dbReference type="InParanoid" id="A0A090M1W5"/>
<protein>
    <submittedName>
        <fullName evidence="3">Unnamed product</fullName>
    </submittedName>
</protein>
<dbReference type="AlphaFoldDB" id="A0A090M1W5"/>
<feature type="transmembrane region" description="Helical" evidence="2">
    <location>
        <begin position="280"/>
        <end position="301"/>
    </location>
</feature>
<feature type="region of interest" description="Disordered" evidence="1">
    <location>
        <begin position="1"/>
        <end position="33"/>
    </location>
</feature>
<evidence type="ECO:0000256" key="1">
    <source>
        <dbReference type="SAM" id="MobiDB-lite"/>
    </source>
</evidence>
<reference evidence="4" key="1">
    <citation type="journal article" date="2006" name="Proc. Natl. Acad. Sci. U.S.A.">
        <title>Genome analysis of the smallest free-living eukaryote Ostreococcus tauri unveils many unique features.</title>
        <authorList>
            <person name="Derelle E."/>
            <person name="Ferraz C."/>
            <person name="Rombauts S."/>
            <person name="Rouze P."/>
            <person name="Worden A.Z."/>
            <person name="Robbens S."/>
            <person name="Partensky F."/>
            <person name="Degroeve S."/>
            <person name="Echeynie S."/>
            <person name="Cooke R."/>
            <person name="Saeys Y."/>
            <person name="Wuyts J."/>
            <person name="Jabbari K."/>
            <person name="Bowler C."/>
            <person name="Panaud O."/>
            <person name="Piegu B."/>
            <person name="Ball S.G."/>
            <person name="Ral J.-P."/>
            <person name="Bouget F.-Y."/>
            <person name="Piganeau G."/>
            <person name="De Baets B."/>
            <person name="Picard A."/>
            <person name="Delseny M."/>
            <person name="Demaille J."/>
            <person name="Van de Peer Y."/>
            <person name="Moreau H."/>
        </authorList>
    </citation>
    <scope>NUCLEOTIDE SEQUENCE [LARGE SCALE GENOMIC DNA]</scope>
    <source>
        <strain evidence="4">OTTH 0595 / CCAP 157/2 / RCC745</strain>
    </source>
</reference>
<dbReference type="GeneID" id="9835525"/>
<feature type="transmembrane region" description="Helical" evidence="2">
    <location>
        <begin position="455"/>
        <end position="480"/>
    </location>
</feature>
<dbReference type="KEGG" id="ota:OT_ostta06g00550"/>
<proteinExistence type="predicted"/>
<keyword evidence="2" id="KW-0812">Transmembrane</keyword>
<comment type="caution">
    <text evidence="3">The sequence shown here is derived from an EMBL/GenBank/DDBJ whole genome shotgun (WGS) entry which is preliminary data.</text>
</comment>
<feature type="compositionally biased region" description="Low complexity" evidence="1">
    <location>
        <begin position="10"/>
        <end position="23"/>
    </location>
</feature>
<feature type="transmembrane region" description="Helical" evidence="2">
    <location>
        <begin position="727"/>
        <end position="748"/>
    </location>
</feature>
<feature type="transmembrane region" description="Helical" evidence="2">
    <location>
        <begin position="774"/>
        <end position="793"/>
    </location>
</feature>
<accession>A0A090M1W5</accession>
<dbReference type="OrthoDB" id="496764at2759"/>
<feature type="transmembrane region" description="Helical" evidence="2">
    <location>
        <begin position="656"/>
        <end position="676"/>
    </location>
</feature>
<gene>
    <name evidence="3" type="ORF">OT_ostta06g00550</name>
</gene>
<feature type="transmembrane region" description="Helical" evidence="2">
    <location>
        <begin position="123"/>
        <end position="144"/>
    </location>
</feature>
<evidence type="ECO:0000256" key="2">
    <source>
        <dbReference type="SAM" id="Phobius"/>
    </source>
</evidence>
<keyword evidence="2" id="KW-0472">Membrane</keyword>
<keyword evidence="2" id="KW-1133">Transmembrane helix</keyword>
<feature type="transmembrane region" description="Helical" evidence="2">
    <location>
        <begin position="426"/>
        <end position="448"/>
    </location>
</feature>
<keyword evidence="4" id="KW-1185">Reference proteome</keyword>
<sequence length="895" mass="98089">MPRRNSFSDSAISSGTAPAASPASEEDVERGTSPRASRYMSAVSAFEGGELTLWECVLVLVGTCAVLGSYVVAFSSVIGFGADTFKALRDDQQEKLMFGTSVAMALFLYIADASHWRGARTRVARDAIVAAASALFMLSIGLSAHRYPQAPPTLYFIATPLVYAYFKMRFFKDRSMSSYLSAMARSLYACAGVIAMLFIAEASRTDAWWSTSLELKYRQAIGCHDDLATECLSAYVMWFSPCLAVLASLIFATFCALLASSMRSCDENSSSEKNVMNFTIKAFGSGLIFVFLGLWVAVSIAGGAKALSAILVTFSMSALVVLSGALAATVGLDAITSKVTSVPLFASIMNAVTDKYANVFKAVFLSTPLTLAFVVYLMLSFVNQRVRTIFGTAPDERSGSRWVTAKVSKQLDELQRWNWSRIMINVHYWIAVVIAFQVVAGSFTVVFLSALRVQLAAVPVVLVYIIFTFVGLAMFLIPIIPGLPVYITGGIILTDEPLVRAFGGGSKGYAWACVCAVALCFVIKLIAVIMQQKGIGERLGNRVWIRSMVNVNSTTMRSIRFLLTKPGLNFPKVTILVGGPDWPTSVITGILRLNVVEMLIGTLPVFFLIAPTTLAGAFMLKASRAAGSSADVICRQTSVDSIVADESGPWTSIADIGLLCTGLAQGLALIAAAYFIEKTAAQERDALDAMPYDDEVLEVERGEEHRNELMRAIIHWDELSATTRRQLSFSTFMIIISFWGIMFAPSFLGEESVMREYLLTDCVSTRLDGKPWNIMTLLGWILLLVVMLSLFIVSRVNAIAKSEVDDIIADEEDFQNALHGMGPKRAWAKCPNHNEPVDEEKFRERLATTLETMSRTQIEKVRETMTERQLAPFSEETREFIVRAVASAMRRVDKK</sequence>
<organism evidence="3 4">
    <name type="scientific">Ostreococcus tauri</name>
    <name type="common">Marine green alga</name>
    <dbReference type="NCBI Taxonomy" id="70448"/>
    <lineage>
        <taxon>Eukaryota</taxon>
        <taxon>Viridiplantae</taxon>
        <taxon>Chlorophyta</taxon>
        <taxon>Mamiellophyceae</taxon>
        <taxon>Mamiellales</taxon>
        <taxon>Bathycoccaceae</taxon>
        <taxon>Ostreococcus</taxon>
    </lineage>
</organism>
<dbReference type="RefSeq" id="XP_003079681.2">
    <property type="nucleotide sequence ID" value="XM_003079633.2"/>
</dbReference>
<feature type="transmembrane region" description="Helical" evidence="2">
    <location>
        <begin position="57"/>
        <end position="82"/>
    </location>
</feature>
<feature type="transmembrane region" description="Helical" evidence="2">
    <location>
        <begin position="235"/>
        <end position="259"/>
    </location>
</feature>
<reference evidence="3 4" key="2">
    <citation type="journal article" date="2014" name="BMC Genomics">
        <title>An improved genome of the model marine alga Ostreococcus tauri unfolds by assessing Illumina de novo assemblies.</title>
        <authorList>
            <person name="Blanc-Mathieu R."/>
            <person name="Verhelst B."/>
            <person name="Derelle E."/>
            <person name="Rombauts S."/>
            <person name="Bouget F.Y."/>
            <person name="Carre I."/>
            <person name="Chateau A."/>
            <person name="Eyre-Walker A."/>
            <person name="Grimsley N."/>
            <person name="Moreau H."/>
            <person name="Piegu B."/>
            <person name="Rivals E."/>
            <person name="Schackwitz W."/>
            <person name="Van de Peer Y."/>
            <person name="Piganeau G."/>
        </authorList>
    </citation>
    <scope>NUCLEOTIDE SEQUENCE [LARGE SCALE GENOMIC DNA]</scope>
    <source>
        <strain evidence="4">OTTH 0595 / CCAP 157/2 / RCC745</strain>
    </source>
</reference>
<dbReference type="Proteomes" id="UP000009170">
    <property type="component" value="Unassembled WGS sequence"/>
</dbReference>
<feature type="transmembrane region" description="Helical" evidence="2">
    <location>
        <begin position="307"/>
        <end position="335"/>
    </location>
</feature>
<feature type="transmembrane region" description="Helical" evidence="2">
    <location>
        <begin position="598"/>
        <end position="620"/>
    </location>
</feature>
<dbReference type="EMBL" id="CAID01000006">
    <property type="protein sequence ID" value="CEF98225.1"/>
    <property type="molecule type" value="Genomic_DNA"/>
</dbReference>
<feature type="transmembrane region" description="Helical" evidence="2">
    <location>
        <begin position="94"/>
        <end position="111"/>
    </location>
</feature>
<feature type="transmembrane region" description="Helical" evidence="2">
    <location>
        <begin position="356"/>
        <end position="379"/>
    </location>
</feature>
<name>A0A090M1W5_OSTTA</name>
<feature type="transmembrane region" description="Helical" evidence="2">
    <location>
        <begin position="150"/>
        <end position="166"/>
    </location>
</feature>
<evidence type="ECO:0000313" key="3">
    <source>
        <dbReference type="EMBL" id="CEF98225.1"/>
    </source>
</evidence>
<feature type="transmembrane region" description="Helical" evidence="2">
    <location>
        <begin position="178"/>
        <end position="200"/>
    </location>
</feature>
<feature type="transmembrane region" description="Helical" evidence="2">
    <location>
        <begin position="508"/>
        <end position="529"/>
    </location>
</feature>
<evidence type="ECO:0000313" key="4">
    <source>
        <dbReference type="Proteomes" id="UP000009170"/>
    </source>
</evidence>